<dbReference type="RefSeq" id="WP_076201472.1">
    <property type="nucleotide sequence ID" value="NZ_CP019236.1"/>
</dbReference>
<dbReference type="AlphaFoldDB" id="A0A1P8JZQ7"/>
<evidence type="ECO:0000313" key="5">
    <source>
        <dbReference type="EMBL" id="APW39236.1"/>
    </source>
</evidence>
<evidence type="ECO:0000256" key="3">
    <source>
        <dbReference type="SAM" id="MobiDB-lite"/>
    </source>
</evidence>
<feature type="domain" description="CBS" evidence="4">
    <location>
        <begin position="186"/>
        <end position="244"/>
    </location>
</feature>
<dbReference type="PANTHER" id="PTHR43080:SF2">
    <property type="entry name" value="CBS DOMAIN-CONTAINING PROTEIN"/>
    <property type="match status" value="1"/>
</dbReference>
<dbReference type="InterPro" id="IPR046342">
    <property type="entry name" value="CBS_dom_sf"/>
</dbReference>
<gene>
    <name evidence="5" type="ORF">RD110_20125</name>
</gene>
<name>A0A1P8JZQ7_9BURK</name>
<dbReference type="KEGG" id="rhy:RD110_20125"/>
<evidence type="ECO:0000313" key="6">
    <source>
        <dbReference type="Proteomes" id="UP000186609"/>
    </source>
</evidence>
<sequence>MFSVYGVTGKVFTGTVEQLRHIDKVNALARLRRIEPGDVDMPPDQTVQGLPGGFAGAAPSPQSPVRSAIAAYVTATVPDTPRQPLDRVDLLMSQPAITVRAEATLGEASALLSQHRIGQMPVVDGLGRLVGLLLRADLFRPQRAASAVAPPASASTAVGPPATEPAPEPAAPDWDTLMAQPVADLMWTPVPSVSADTDIRRVARVLLDTALPGLPVVDDAGGVTGFVSRTDILRAVASDPPLDVWG</sequence>
<reference evidence="5 6" key="1">
    <citation type="submission" date="2017-01" db="EMBL/GenBank/DDBJ databases">
        <authorList>
            <person name="Mah S.A."/>
            <person name="Swanson W.J."/>
            <person name="Moy G.W."/>
            <person name="Vacquier V.D."/>
        </authorList>
    </citation>
    <scope>NUCLEOTIDE SEQUENCE [LARGE SCALE GENOMIC DNA]</scope>
    <source>
        <strain evidence="5 6">DCY110</strain>
    </source>
</reference>
<dbReference type="OrthoDB" id="9811720at2"/>
<dbReference type="InterPro" id="IPR051257">
    <property type="entry name" value="Diverse_CBS-Domain"/>
</dbReference>
<dbReference type="Proteomes" id="UP000186609">
    <property type="component" value="Chromosome"/>
</dbReference>
<organism evidence="5 6">
    <name type="scientific">Rhodoferax koreensis</name>
    <dbReference type="NCBI Taxonomy" id="1842727"/>
    <lineage>
        <taxon>Bacteria</taxon>
        <taxon>Pseudomonadati</taxon>
        <taxon>Pseudomonadota</taxon>
        <taxon>Betaproteobacteria</taxon>
        <taxon>Burkholderiales</taxon>
        <taxon>Comamonadaceae</taxon>
        <taxon>Rhodoferax</taxon>
    </lineage>
</organism>
<evidence type="ECO:0000256" key="2">
    <source>
        <dbReference type="PROSITE-ProRule" id="PRU00703"/>
    </source>
</evidence>
<dbReference type="STRING" id="1842727.RD110_20125"/>
<dbReference type="EMBL" id="CP019236">
    <property type="protein sequence ID" value="APW39236.1"/>
    <property type="molecule type" value="Genomic_DNA"/>
</dbReference>
<protein>
    <recommendedName>
        <fullName evidence="4">CBS domain-containing protein</fullName>
    </recommendedName>
</protein>
<dbReference type="PROSITE" id="PS51371">
    <property type="entry name" value="CBS"/>
    <property type="match status" value="2"/>
</dbReference>
<dbReference type="SUPFAM" id="SSF54631">
    <property type="entry name" value="CBS-domain pair"/>
    <property type="match status" value="1"/>
</dbReference>
<keyword evidence="6" id="KW-1185">Reference proteome</keyword>
<feature type="domain" description="CBS" evidence="4">
    <location>
        <begin position="92"/>
        <end position="148"/>
    </location>
</feature>
<dbReference type="PANTHER" id="PTHR43080">
    <property type="entry name" value="CBS DOMAIN-CONTAINING PROTEIN CBSX3, MITOCHONDRIAL"/>
    <property type="match status" value="1"/>
</dbReference>
<dbReference type="InterPro" id="IPR000644">
    <property type="entry name" value="CBS_dom"/>
</dbReference>
<keyword evidence="1 2" id="KW-0129">CBS domain</keyword>
<accession>A0A1P8JZQ7</accession>
<proteinExistence type="predicted"/>
<dbReference type="Gene3D" id="3.10.580.10">
    <property type="entry name" value="CBS-domain"/>
    <property type="match status" value="2"/>
</dbReference>
<feature type="region of interest" description="Disordered" evidence="3">
    <location>
        <begin position="149"/>
        <end position="168"/>
    </location>
</feature>
<dbReference type="SMART" id="SM00116">
    <property type="entry name" value="CBS"/>
    <property type="match status" value="2"/>
</dbReference>
<dbReference type="Pfam" id="PF00571">
    <property type="entry name" value="CBS"/>
    <property type="match status" value="2"/>
</dbReference>
<feature type="compositionally biased region" description="Low complexity" evidence="3">
    <location>
        <begin position="149"/>
        <end position="161"/>
    </location>
</feature>
<evidence type="ECO:0000259" key="4">
    <source>
        <dbReference type="PROSITE" id="PS51371"/>
    </source>
</evidence>
<evidence type="ECO:0000256" key="1">
    <source>
        <dbReference type="ARBA" id="ARBA00023122"/>
    </source>
</evidence>